<dbReference type="EMBL" id="JACIJM010000006">
    <property type="protein sequence ID" value="MBB5722886.1"/>
    <property type="molecule type" value="Genomic_DNA"/>
</dbReference>
<evidence type="ECO:0000313" key="1">
    <source>
        <dbReference type="EMBL" id="MBB5722886.1"/>
    </source>
</evidence>
<evidence type="ECO:0000313" key="2">
    <source>
        <dbReference type="Proteomes" id="UP000535415"/>
    </source>
</evidence>
<accession>A0A7W9BLW0</accession>
<gene>
    <name evidence="1" type="ORF">FHS72_002516</name>
</gene>
<protein>
    <submittedName>
        <fullName evidence="1">Uncharacterized protein</fullName>
    </submittedName>
</protein>
<name>A0A7W9BLW0_9RHOB</name>
<comment type="caution">
    <text evidence="1">The sequence shown here is derived from an EMBL/GenBank/DDBJ whole genome shotgun (WGS) entry which is preliminary data.</text>
</comment>
<keyword evidence="2" id="KW-1185">Reference proteome</keyword>
<sequence length="39" mass="4231">MLAQTLTMPIIGDSFEKQNRSKNDVKTGFLSAQSADLSS</sequence>
<reference evidence="1 2" key="1">
    <citation type="submission" date="2020-08" db="EMBL/GenBank/DDBJ databases">
        <title>Genomic Encyclopedia of Type Strains, Phase IV (KMG-IV): sequencing the most valuable type-strain genomes for metagenomic binning, comparative biology and taxonomic classification.</title>
        <authorList>
            <person name="Goeker M."/>
        </authorList>
    </citation>
    <scope>NUCLEOTIDE SEQUENCE [LARGE SCALE GENOMIC DNA]</scope>
    <source>
        <strain evidence="1 2">DSM 101064</strain>
    </source>
</reference>
<dbReference type="Proteomes" id="UP000535415">
    <property type="component" value="Unassembled WGS sequence"/>
</dbReference>
<proteinExistence type="predicted"/>
<dbReference type="AlphaFoldDB" id="A0A7W9BLW0"/>
<organism evidence="1 2">
    <name type="scientific">Yoonia ponticola</name>
    <dbReference type="NCBI Taxonomy" id="1524255"/>
    <lineage>
        <taxon>Bacteria</taxon>
        <taxon>Pseudomonadati</taxon>
        <taxon>Pseudomonadota</taxon>
        <taxon>Alphaproteobacteria</taxon>
        <taxon>Rhodobacterales</taxon>
        <taxon>Paracoccaceae</taxon>
        <taxon>Yoonia</taxon>
    </lineage>
</organism>